<feature type="chain" id="PRO_5025661161" evidence="1">
    <location>
        <begin position="22"/>
        <end position="134"/>
    </location>
</feature>
<feature type="signal peptide" evidence="1">
    <location>
        <begin position="1"/>
        <end position="21"/>
    </location>
</feature>
<keyword evidence="1" id="KW-0732">Signal</keyword>
<sequence>MLQACPSIILSSCLLLRLAVGLRRRRIPHKLPRACNARANQTVYRHSHGRMRTTGRSLCRPSLQRELATFDDETWASRKLRACTRSHICLCSCGQARASRLLSKQSTRVNCSCLHAQGTSRVGREPCLQSSIDF</sequence>
<proteinExistence type="predicted"/>
<organism evidence="2">
    <name type="scientific">Ixodes ricinus</name>
    <name type="common">Common tick</name>
    <name type="synonym">Acarus ricinus</name>
    <dbReference type="NCBI Taxonomy" id="34613"/>
    <lineage>
        <taxon>Eukaryota</taxon>
        <taxon>Metazoa</taxon>
        <taxon>Ecdysozoa</taxon>
        <taxon>Arthropoda</taxon>
        <taxon>Chelicerata</taxon>
        <taxon>Arachnida</taxon>
        <taxon>Acari</taxon>
        <taxon>Parasitiformes</taxon>
        <taxon>Ixodida</taxon>
        <taxon>Ixodoidea</taxon>
        <taxon>Ixodidae</taxon>
        <taxon>Ixodinae</taxon>
        <taxon>Ixodes</taxon>
    </lineage>
</organism>
<protein>
    <submittedName>
        <fullName evidence="2">Putative secreted protein</fullName>
    </submittedName>
</protein>
<dbReference type="AlphaFoldDB" id="A0A6B0UTD3"/>
<evidence type="ECO:0000256" key="1">
    <source>
        <dbReference type="SAM" id="SignalP"/>
    </source>
</evidence>
<accession>A0A6B0UTD3</accession>
<dbReference type="EMBL" id="GIFC01010465">
    <property type="protein sequence ID" value="MXU92548.1"/>
    <property type="molecule type" value="Transcribed_RNA"/>
</dbReference>
<evidence type="ECO:0000313" key="2">
    <source>
        <dbReference type="EMBL" id="MXU92548.1"/>
    </source>
</evidence>
<name>A0A6B0UTD3_IXORI</name>
<reference evidence="2" key="1">
    <citation type="submission" date="2019-12" db="EMBL/GenBank/DDBJ databases">
        <title>An insight into the sialome of adult female Ixodes ricinus ticks feeding for 6 days.</title>
        <authorList>
            <person name="Perner J."/>
            <person name="Ribeiro J.M.C."/>
        </authorList>
    </citation>
    <scope>NUCLEOTIDE SEQUENCE</scope>
    <source>
        <strain evidence="2">Semi-engorged</strain>
        <tissue evidence="2">Salivary glands</tissue>
    </source>
</reference>